<sequence length="102" mass="11284">MARAESAPRSRGRARRTGRGLRGRVRKLRGAGRWGVSWPGTRRPAARGVSSLFCPGQGALLCELRERCGGEERPDEESRVRSPDRKHAEDSALRRCRAGVTC</sequence>
<feature type="compositionally biased region" description="Basic residues" evidence="1">
    <location>
        <begin position="10"/>
        <end position="21"/>
    </location>
</feature>
<evidence type="ECO:0000313" key="3">
    <source>
        <dbReference type="Proteomes" id="UP001176941"/>
    </source>
</evidence>
<organism evidence="2 3">
    <name type="scientific">Rangifer tarandus platyrhynchus</name>
    <name type="common">Svalbard reindeer</name>
    <dbReference type="NCBI Taxonomy" id="3082113"/>
    <lineage>
        <taxon>Eukaryota</taxon>
        <taxon>Metazoa</taxon>
        <taxon>Chordata</taxon>
        <taxon>Craniata</taxon>
        <taxon>Vertebrata</taxon>
        <taxon>Euteleostomi</taxon>
        <taxon>Mammalia</taxon>
        <taxon>Eutheria</taxon>
        <taxon>Laurasiatheria</taxon>
        <taxon>Artiodactyla</taxon>
        <taxon>Ruminantia</taxon>
        <taxon>Pecora</taxon>
        <taxon>Cervidae</taxon>
        <taxon>Odocoileinae</taxon>
        <taxon>Rangifer</taxon>
    </lineage>
</organism>
<accession>A0ABN8ZB24</accession>
<feature type="region of interest" description="Disordered" evidence="1">
    <location>
        <begin position="71"/>
        <end position="90"/>
    </location>
</feature>
<reference evidence="2" key="1">
    <citation type="submission" date="2023-04" db="EMBL/GenBank/DDBJ databases">
        <authorList>
            <consortium name="ELIXIR-Norway"/>
        </authorList>
    </citation>
    <scope>NUCLEOTIDE SEQUENCE [LARGE SCALE GENOMIC DNA]</scope>
</reference>
<keyword evidence="3" id="KW-1185">Reference proteome</keyword>
<feature type="region of interest" description="Disordered" evidence="1">
    <location>
        <begin position="1"/>
        <end position="21"/>
    </location>
</feature>
<evidence type="ECO:0000313" key="2">
    <source>
        <dbReference type="EMBL" id="CAI9171107.1"/>
    </source>
</evidence>
<protein>
    <submittedName>
        <fullName evidence="2">Uncharacterized protein</fullName>
    </submittedName>
</protein>
<dbReference type="EMBL" id="OX459966">
    <property type="protein sequence ID" value="CAI9171107.1"/>
    <property type="molecule type" value="Genomic_DNA"/>
</dbReference>
<proteinExistence type="predicted"/>
<evidence type="ECO:0000256" key="1">
    <source>
        <dbReference type="SAM" id="MobiDB-lite"/>
    </source>
</evidence>
<name>A0ABN8ZB24_RANTA</name>
<dbReference type="Proteomes" id="UP001176941">
    <property type="component" value="Chromosome 30"/>
</dbReference>
<gene>
    <name evidence="2" type="ORF">MRATA1EN1_LOCUS20069</name>
</gene>